<feature type="transmembrane region" description="Helical" evidence="9">
    <location>
        <begin position="6"/>
        <end position="29"/>
    </location>
</feature>
<dbReference type="OrthoDB" id="9807115at2"/>
<keyword evidence="11" id="KW-1185">Reference proteome</keyword>
<dbReference type="GO" id="GO:0005886">
    <property type="term" value="C:plasma membrane"/>
    <property type="evidence" value="ECO:0007669"/>
    <property type="project" value="UniProtKB-SubCell"/>
</dbReference>
<evidence type="ECO:0000256" key="3">
    <source>
        <dbReference type="ARBA" id="ARBA00022475"/>
    </source>
</evidence>
<dbReference type="PANTHER" id="PTHR11795">
    <property type="entry name" value="BRANCHED-CHAIN AMINO ACID TRANSPORT SYSTEM PERMEASE PROTEIN LIVH"/>
    <property type="match status" value="1"/>
</dbReference>
<dbReference type="InterPro" id="IPR001851">
    <property type="entry name" value="ABC_transp_permease"/>
</dbReference>
<evidence type="ECO:0000256" key="9">
    <source>
        <dbReference type="SAM" id="Phobius"/>
    </source>
</evidence>
<dbReference type="AlphaFoldDB" id="B4SBK6"/>
<comment type="similarity">
    <text evidence="8">Belongs to the binding-protein-dependent transport system permease family. LivHM subfamily.</text>
</comment>
<evidence type="ECO:0000256" key="4">
    <source>
        <dbReference type="ARBA" id="ARBA00022692"/>
    </source>
</evidence>
<feature type="transmembrane region" description="Helical" evidence="9">
    <location>
        <begin position="190"/>
        <end position="213"/>
    </location>
</feature>
<dbReference type="eggNOG" id="COG0559">
    <property type="taxonomic scope" value="Bacteria"/>
</dbReference>
<dbReference type="GO" id="GO:0022857">
    <property type="term" value="F:transmembrane transporter activity"/>
    <property type="evidence" value="ECO:0007669"/>
    <property type="project" value="InterPro"/>
</dbReference>
<keyword evidence="2" id="KW-0813">Transport</keyword>
<evidence type="ECO:0000256" key="8">
    <source>
        <dbReference type="ARBA" id="ARBA00037998"/>
    </source>
</evidence>
<dbReference type="RefSeq" id="WP_012508544.1">
    <property type="nucleotide sequence ID" value="NC_011060.1"/>
</dbReference>
<dbReference type="Proteomes" id="UP000002724">
    <property type="component" value="Chromosome"/>
</dbReference>
<feature type="transmembrane region" description="Helical" evidence="9">
    <location>
        <begin position="41"/>
        <end position="58"/>
    </location>
</feature>
<dbReference type="STRING" id="324925.Ppha_1829"/>
<dbReference type="GO" id="GO:0006865">
    <property type="term" value="P:amino acid transport"/>
    <property type="evidence" value="ECO:0007669"/>
    <property type="project" value="UniProtKB-KW"/>
</dbReference>
<evidence type="ECO:0000256" key="1">
    <source>
        <dbReference type="ARBA" id="ARBA00004651"/>
    </source>
</evidence>
<evidence type="ECO:0000313" key="10">
    <source>
        <dbReference type="EMBL" id="ACF44060.1"/>
    </source>
</evidence>
<evidence type="ECO:0000256" key="2">
    <source>
        <dbReference type="ARBA" id="ARBA00022448"/>
    </source>
</evidence>
<comment type="subcellular location">
    <subcellularLocation>
        <location evidence="1">Cell membrane</location>
        <topology evidence="1">Multi-pass membrane protein</topology>
    </subcellularLocation>
</comment>
<feature type="transmembrane region" description="Helical" evidence="9">
    <location>
        <begin position="225"/>
        <end position="253"/>
    </location>
</feature>
<keyword evidence="4 9" id="KW-0812">Transmembrane</keyword>
<keyword evidence="7 9" id="KW-0472">Membrane</keyword>
<evidence type="ECO:0000256" key="6">
    <source>
        <dbReference type="ARBA" id="ARBA00022989"/>
    </source>
</evidence>
<dbReference type="CDD" id="cd06582">
    <property type="entry name" value="TM_PBP1_LivH_like"/>
    <property type="match status" value="1"/>
</dbReference>
<keyword evidence="3" id="KW-1003">Cell membrane</keyword>
<evidence type="ECO:0000256" key="7">
    <source>
        <dbReference type="ARBA" id="ARBA00023136"/>
    </source>
</evidence>
<feature type="transmembrane region" description="Helical" evidence="9">
    <location>
        <begin position="135"/>
        <end position="160"/>
    </location>
</feature>
<sequence precursor="true">MLFFQSLLSGILTGGVYALAGIGMSLVFGVMNISNFAHGDLMMLGMYLAYFAFTLLHIDPYLSLVLIMPVAFLFGFMLEKLFINRVIHHPHQNQILLTVGLGLIMSNTALLAFTSDPKILTTSYSSSAYNLPGGIFLSVPLVISFLITCGITALLSLFLLKTSTGMALRATSQNREAAQLMGINVAKMSAIAFGIGTALAATAGALIAPTYYIHPLAGHSFLLKAFTICVLGGLGSVIGAGVGGLIIGVVEAMSSTYISTDWKDVVVFVLFLAVLLLRPQGLFGKKGEQ</sequence>
<keyword evidence="5" id="KW-0029">Amino-acid transport</keyword>
<feature type="transmembrane region" description="Helical" evidence="9">
    <location>
        <begin position="265"/>
        <end position="283"/>
    </location>
</feature>
<name>B4SBK6_PELPB</name>
<keyword evidence="6 9" id="KW-1133">Transmembrane helix</keyword>
<evidence type="ECO:0000256" key="5">
    <source>
        <dbReference type="ARBA" id="ARBA00022970"/>
    </source>
</evidence>
<reference evidence="10 11" key="1">
    <citation type="submission" date="2008-06" db="EMBL/GenBank/DDBJ databases">
        <title>Complete sequence of Pelodictyon phaeoclathratiforme BU-1.</title>
        <authorList>
            <consortium name="US DOE Joint Genome Institute"/>
            <person name="Lucas S."/>
            <person name="Copeland A."/>
            <person name="Lapidus A."/>
            <person name="Glavina del Rio T."/>
            <person name="Dalin E."/>
            <person name="Tice H."/>
            <person name="Bruce D."/>
            <person name="Goodwin L."/>
            <person name="Pitluck S."/>
            <person name="Schmutz J."/>
            <person name="Larimer F."/>
            <person name="Land M."/>
            <person name="Hauser L."/>
            <person name="Kyrpides N."/>
            <person name="Mikhailova N."/>
            <person name="Liu Z."/>
            <person name="Li T."/>
            <person name="Zhao F."/>
            <person name="Overmann J."/>
            <person name="Bryant D.A."/>
            <person name="Richardson P."/>
        </authorList>
    </citation>
    <scope>NUCLEOTIDE SEQUENCE [LARGE SCALE GENOMIC DNA]</scope>
    <source>
        <strain evidence="11">DSM 5477 / BU-1</strain>
    </source>
</reference>
<feature type="transmembrane region" description="Helical" evidence="9">
    <location>
        <begin position="95"/>
        <end position="115"/>
    </location>
</feature>
<feature type="transmembrane region" description="Helical" evidence="9">
    <location>
        <begin position="64"/>
        <end position="83"/>
    </location>
</feature>
<dbReference type="HOGENOM" id="CLU_039929_2_0_10"/>
<gene>
    <name evidence="10" type="ordered locus">Ppha_1829</name>
</gene>
<dbReference type="Pfam" id="PF02653">
    <property type="entry name" value="BPD_transp_2"/>
    <property type="match status" value="1"/>
</dbReference>
<dbReference type="InterPro" id="IPR052157">
    <property type="entry name" value="BCAA_transport_permease"/>
</dbReference>
<organism evidence="10 11">
    <name type="scientific">Pelodictyon phaeoclathratiforme (strain DSM 5477 / BU-1)</name>
    <dbReference type="NCBI Taxonomy" id="324925"/>
    <lineage>
        <taxon>Bacteria</taxon>
        <taxon>Pseudomonadati</taxon>
        <taxon>Chlorobiota</taxon>
        <taxon>Chlorobiia</taxon>
        <taxon>Chlorobiales</taxon>
        <taxon>Chlorobiaceae</taxon>
        <taxon>Chlorobium/Pelodictyon group</taxon>
        <taxon>Pelodictyon</taxon>
    </lineage>
</organism>
<dbReference type="KEGG" id="pph:Ppha_1829"/>
<dbReference type="EMBL" id="CP001110">
    <property type="protein sequence ID" value="ACF44060.1"/>
    <property type="molecule type" value="Genomic_DNA"/>
</dbReference>
<dbReference type="PANTHER" id="PTHR11795:SF445">
    <property type="entry name" value="AMINO ACID ABC TRANSPORTER PERMEASE PROTEIN"/>
    <property type="match status" value="1"/>
</dbReference>
<accession>B4SBK6</accession>
<protein>
    <submittedName>
        <fullName evidence="10">Inner-membrane translocator</fullName>
    </submittedName>
</protein>
<proteinExistence type="inferred from homology"/>
<evidence type="ECO:0000313" key="11">
    <source>
        <dbReference type="Proteomes" id="UP000002724"/>
    </source>
</evidence>